<organism evidence="2 3">
    <name type="scientific">Mycobacterium kansasii</name>
    <dbReference type="NCBI Taxonomy" id="1768"/>
    <lineage>
        <taxon>Bacteria</taxon>
        <taxon>Bacillati</taxon>
        <taxon>Actinomycetota</taxon>
        <taxon>Actinomycetes</taxon>
        <taxon>Mycobacteriales</taxon>
        <taxon>Mycobacteriaceae</taxon>
        <taxon>Mycobacterium</taxon>
    </lineage>
</organism>
<keyword evidence="1" id="KW-0812">Transmembrane</keyword>
<dbReference type="Proteomes" id="UP000189229">
    <property type="component" value="Unassembled WGS sequence"/>
</dbReference>
<reference evidence="2 3" key="1">
    <citation type="submission" date="2017-02" db="EMBL/GenBank/DDBJ databases">
        <title>Complete genome sequences of Mycobacterium kansasii strains isolated from rhesus macaques.</title>
        <authorList>
            <person name="Panda A."/>
            <person name="Nagaraj S."/>
            <person name="Zhao X."/>
            <person name="Tettelin H."/>
            <person name="Detolla L.J."/>
        </authorList>
    </citation>
    <scope>NUCLEOTIDE SEQUENCE [LARGE SCALE GENOMIC DNA]</scope>
    <source>
        <strain evidence="2 3">11-3813</strain>
    </source>
</reference>
<evidence type="ECO:0000313" key="2">
    <source>
        <dbReference type="EMBL" id="OOK71812.1"/>
    </source>
</evidence>
<comment type="caution">
    <text evidence="2">The sequence shown here is derived from an EMBL/GenBank/DDBJ whole genome shotgun (WGS) entry which is preliminary data.</text>
</comment>
<proteinExistence type="predicted"/>
<feature type="transmembrane region" description="Helical" evidence="1">
    <location>
        <begin position="6"/>
        <end position="32"/>
    </location>
</feature>
<gene>
    <name evidence="2" type="ORF">BZL30_5315</name>
</gene>
<evidence type="ECO:0000256" key="1">
    <source>
        <dbReference type="SAM" id="Phobius"/>
    </source>
</evidence>
<evidence type="ECO:0000313" key="3">
    <source>
        <dbReference type="Proteomes" id="UP000189229"/>
    </source>
</evidence>
<accession>A0A1V3WY98</accession>
<keyword evidence="1" id="KW-1133">Transmembrane helix</keyword>
<dbReference type="AlphaFoldDB" id="A0A1V3WY98"/>
<name>A0A1V3WY98_MYCKA</name>
<feature type="transmembrane region" description="Helical" evidence="1">
    <location>
        <begin position="44"/>
        <end position="63"/>
    </location>
</feature>
<protein>
    <submittedName>
        <fullName evidence="2">Putative membrane protein</fullName>
    </submittedName>
</protein>
<sequence>MELAQAAVMSALCAVTAIISVIVPFAAGLALLGTVPTGLLAYRFRLRVLIAATVAAGVIAFLIAGMGGFMGVVHSAYIGGLTGIVKRRGRARRRSLCRH</sequence>
<keyword evidence="1" id="KW-0472">Membrane</keyword>
<dbReference type="EMBL" id="MVBM01000005">
    <property type="protein sequence ID" value="OOK71812.1"/>
    <property type="molecule type" value="Genomic_DNA"/>
</dbReference>